<comment type="subcellular location">
    <subcellularLocation>
        <location evidence="1 9">Nucleus</location>
    </subcellularLocation>
</comment>
<evidence type="ECO:0000256" key="4">
    <source>
        <dbReference type="ARBA" id="ARBA00023015"/>
    </source>
</evidence>
<evidence type="ECO:0000256" key="2">
    <source>
        <dbReference type="ARBA" id="ARBA00009807"/>
    </source>
</evidence>
<keyword evidence="4 9" id="KW-0805">Transcription regulation</keyword>
<keyword evidence="11" id="KW-1185">Reference proteome</keyword>
<dbReference type="InParanoid" id="A0A6P8J1T9"/>
<evidence type="ECO:0000256" key="9">
    <source>
        <dbReference type="RuleBase" id="RU364148"/>
    </source>
</evidence>
<evidence type="ECO:0000256" key="5">
    <source>
        <dbReference type="ARBA" id="ARBA00023159"/>
    </source>
</evidence>
<protein>
    <recommendedName>
        <fullName evidence="3 9">Mediator of RNA polymerase II transcription subunit 15</fullName>
    </recommendedName>
    <alternativeName>
        <fullName evidence="8 9">Mediator complex subunit 15</fullName>
    </alternativeName>
</protein>
<evidence type="ECO:0000256" key="8">
    <source>
        <dbReference type="ARBA" id="ARBA00032016"/>
    </source>
</evidence>
<dbReference type="GO" id="GO:0003712">
    <property type="term" value="F:transcription coregulator activity"/>
    <property type="evidence" value="ECO:0007669"/>
    <property type="project" value="InterPro"/>
</dbReference>
<evidence type="ECO:0000259" key="10">
    <source>
        <dbReference type="Pfam" id="PF09606"/>
    </source>
</evidence>
<evidence type="ECO:0000256" key="1">
    <source>
        <dbReference type="ARBA" id="ARBA00004123"/>
    </source>
</evidence>
<dbReference type="KEGG" id="aten:116307722"/>
<dbReference type="InterPro" id="IPR036529">
    <property type="entry name" value="KIX_dom_sf"/>
</dbReference>
<dbReference type="Gene3D" id="1.10.246.20">
    <property type="entry name" value="Coactivator CBP, KIX domain"/>
    <property type="match status" value="1"/>
</dbReference>
<reference evidence="12" key="1">
    <citation type="submission" date="2025-08" db="UniProtKB">
        <authorList>
            <consortium name="RefSeq"/>
        </authorList>
    </citation>
    <scope>IDENTIFICATION</scope>
    <source>
        <tissue evidence="12">Tentacle</tissue>
    </source>
</reference>
<keyword evidence="5 9" id="KW-0010">Activator</keyword>
<dbReference type="RefSeq" id="XP_031573881.1">
    <property type="nucleotide sequence ID" value="XM_031718021.1"/>
</dbReference>
<evidence type="ECO:0000256" key="6">
    <source>
        <dbReference type="ARBA" id="ARBA00023163"/>
    </source>
</evidence>
<dbReference type="Proteomes" id="UP000515163">
    <property type="component" value="Unplaced"/>
</dbReference>
<feature type="domain" description="Mediator of RNA polymerase II transcription subunit 15 N-terminal" evidence="10">
    <location>
        <begin position="13"/>
        <end position="78"/>
    </location>
</feature>
<comment type="subunit">
    <text evidence="9">Component of the Mediator complex.</text>
</comment>
<dbReference type="InterPro" id="IPR019087">
    <property type="entry name" value="Med15_N"/>
</dbReference>
<comment type="similarity">
    <text evidence="2 9">Belongs to the Mediator complex subunit 15 family.</text>
</comment>
<comment type="function">
    <text evidence="9">Component of the Mediator complex, a coactivator involved in the regulated transcription of nearly all RNA polymerase II-dependent genes. Mediator functions as a bridge to convey information from gene-specific regulatory proteins to the basal RNA polymerase II transcription machinery. Mediator is recruited to promoters by direct interactions with regulatory proteins and serves as a scaffold for the assembly of a functional preinitiation complex with RNA polymerase II and the general transcription factors.</text>
</comment>
<dbReference type="Pfam" id="PF09606">
    <property type="entry name" value="Med15_N"/>
    <property type="match status" value="1"/>
</dbReference>
<accession>A0A6P8J1T9</accession>
<keyword evidence="7 9" id="KW-0539">Nucleus</keyword>
<proteinExistence type="inferred from homology"/>
<evidence type="ECO:0000256" key="7">
    <source>
        <dbReference type="ARBA" id="ARBA00023242"/>
    </source>
</evidence>
<evidence type="ECO:0000313" key="12">
    <source>
        <dbReference type="RefSeq" id="XP_031573881.1"/>
    </source>
</evidence>
<name>A0A6P8J1T9_ACTTE</name>
<sequence length="115" mass="13172">MHDVADIMANSETEDWRSPHFRQKVTSQIDDALRKSGNPQMMTRNAADIERDVFSKAKSRDEYMCYVARVLVFARDVGKIFVSFIDEMLQATVSELILFASYIRVGSKSKKCEAK</sequence>
<evidence type="ECO:0000256" key="3">
    <source>
        <dbReference type="ARBA" id="ARBA00019613"/>
    </source>
</evidence>
<dbReference type="AlphaFoldDB" id="A0A6P8J1T9"/>
<dbReference type="GO" id="GO:0006355">
    <property type="term" value="P:regulation of DNA-templated transcription"/>
    <property type="evidence" value="ECO:0007669"/>
    <property type="project" value="InterPro"/>
</dbReference>
<gene>
    <name evidence="12" type="primary">LOC116307722</name>
    <name evidence="9" type="synonym">MED15</name>
</gene>
<dbReference type="GO" id="GO:0005634">
    <property type="term" value="C:nucleus"/>
    <property type="evidence" value="ECO:0007669"/>
    <property type="project" value="UniProtKB-SubCell"/>
</dbReference>
<dbReference type="FunFam" id="1.10.246.20:FF:000002">
    <property type="entry name" value="Mediator of RNA polymerase II transcription subunit 15"/>
    <property type="match status" value="1"/>
</dbReference>
<dbReference type="OrthoDB" id="10055322at2759"/>
<dbReference type="GeneID" id="116307722"/>
<evidence type="ECO:0000313" key="11">
    <source>
        <dbReference type="Proteomes" id="UP000515163"/>
    </source>
</evidence>
<organism evidence="11 12">
    <name type="scientific">Actinia tenebrosa</name>
    <name type="common">Australian red waratah sea anemone</name>
    <dbReference type="NCBI Taxonomy" id="6105"/>
    <lineage>
        <taxon>Eukaryota</taxon>
        <taxon>Metazoa</taxon>
        <taxon>Cnidaria</taxon>
        <taxon>Anthozoa</taxon>
        <taxon>Hexacorallia</taxon>
        <taxon>Actiniaria</taxon>
        <taxon>Actiniidae</taxon>
        <taxon>Actinia</taxon>
    </lineage>
</organism>
<keyword evidence="6 9" id="KW-0804">Transcription</keyword>